<dbReference type="AlphaFoldDB" id="A0A4C1ZCV0"/>
<dbReference type="Proteomes" id="UP000299102">
    <property type="component" value="Unassembled WGS sequence"/>
</dbReference>
<evidence type="ECO:0000256" key="1">
    <source>
        <dbReference type="SAM" id="MobiDB-lite"/>
    </source>
</evidence>
<feature type="region of interest" description="Disordered" evidence="1">
    <location>
        <begin position="1"/>
        <end position="25"/>
    </location>
</feature>
<organism evidence="2 3">
    <name type="scientific">Eumeta variegata</name>
    <name type="common">Bagworm moth</name>
    <name type="synonym">Eumeta japonica</name>
    <dbReference type="NCBI Taxonomy" id="151549"/>
    <lineage>
        <taxon>Eukaryota</taxon>
        <taxon>Metazoa</taxon>
        <taxon>Ecdysozoa</taxon>
        <taxon>Arthropoda</taxon>
        <taxon>Hexapoda</taxon>
        <taxon>Insecta</taxon>
        <taxon>Pterygota</taxon>
        <taxon>Neoptera</taxon>
        <taxon>Endopterygota</taxon>
        <taxon>Lepidoptera</taxon>
        <taxon>Glossata</taxon>
        <taxon>Ditrysia</taxon>
        <taxon>Tineoidea</taxon>
        <taxon>Psychidae</taxon>
        <taxon>Oiketicinae</taxon>
        <taxon>Eumeta</taxon>
    </lineage>
</organism>
<gene>
    <name evidence="2" type="ORF">EVAR_39381_1</name>
</gene>
<feature type="compositionally biased region" description="Polar residues" evidence="1">
    <location>
        <begin position="13"/>
        <end position="22"/>
    </location>
</feature>
<evidence type="ECO:0000313" key="2">
    <source>
        <dbReference type="EMBL" id="GBP84973.1"/>
    </source>
</evidence>
<reference evidence="2 3" key="1">
    <citation type="journal article" date="2019" name="Commun. Biol.">
        <title>The bagworm genome reveals a unique fibroin gene that provides high tensile strength.</title>
        <authorList>
            <person name="Kono N."/>
            <person name="Nakamura H."/>
            <person name="Ohtoshi R."/>
            <person name="Tomita M."/>
            <person name="Numata K."/>
            <person name="Arakawa K."/>
        </authorList>
    </citation>
    <scope>NUCLEOTIDE SEQUENCE [LARGE SCALE GENOMIC DNA]</scope>
</reference>
<keyword evidence="3" id="KW-1185">Reference proteome</keyword>
<evidence type="ECO:0000313" key="3">
    <source>
        <dbReference type="Proteomes" id="UP000299102"/>
    </source>
</evidence>
<sequence length="109" mass="12239">MGSVNRDAFQNHVGANSNNTRALNADSIRRRLRKSKLTRRERYSVSATLPVRSSNNLAKEIPTRTANRCDVCTVSPVRARVSYGALHFFKLQLTYACKQVDETVNNRAG</sequence>
<proteinExistence type="predicted"/>
<dbReference type="EMBL" id="BGZK01001709">
    <property type="protein sequence ID" value="GBP84973.1"/>
    <property type="molecule type" value="Genomic_DNA"/>
</dbReference>
<accession>A0A4C1ZCV0</accession>
<comment type="caution">
    <text evidence="2">The sequence shown here is derived from an EMBL/GenBank/DDBJ whole genome shotgun (WGS) entry which is preliminary data.</text>
</comment>
<protein>
    <submittedName>
        <fullName evidence="2">Uncharacterized protein</fullName>
    </submittedName>
</protein>
<name>A0A4C1ZCV0_EUMVA</name>